<accession>A0A379DEL1</accession>
<feature type="transmembrane region" description="Helical" evidence="1">
    <location>
        <begin position="27"/>
        <end position="45"/>
    </location>
</feature>
<reference evidence="2 3" key="1">
    <citation type="submission" date="2018-06" db="EMBL/GenBank/DDBJ databases">
        <authorList>
            <consortium name="Pathogen Informatics"/>
            <person name="Doyle S."/>
        </authorList>
    </citation>
    <scope>NUCLEOTIDE SEQUENCE [LARGE SCALE GENOMIC DNA]</scope>
    <source>
        <strain evidence="2 3">NCTC12872</strain>
    </source>
</reference>
<evidence type="ECO:0000313" key="3">
    <source>
        <dbReference type="Proteomes" id="UP000255417"/>
    </source>
</evidence>
<protein>
    <submittedName>
        <fullName evidence="2">Uncharacterized protein</fullName>
    </submittedName>
</protein>
<evidence type="ECO:0000256" key="1">
    <source>
        <dbReference type="SAM" id="Phobius"/>
    </source>
</evidence>
<keyword evidence="1" id="KW-0812">Transmembrane</keyword>
<name>A0A379DEL1_9PAST</name>
<dbReference type="Proteomes" id="UP000255417">
    <property type="component" value="Unassembled WGS sequence"/>
</dbReference>
<keyword evidence="1" id="KW-0472">Membrane</keyword>
<dbReference type="EMBL" id="UGTA01000002">
    <property type="protein sequence ID" value="SUB76416.1"/>
    <property type="molecule type" value="Genomic_DNA"/>
</dbReference>
<feature type="transmembrane region" description="Helical" evidence="1">
    <location>
        <begin position="57"/>
        <end position="78"/>
    </location>
</feature>
<keyword evidence="3" id="KW-1185">Reference proteome</keyword>
<gene>
    <name evidence="2" type="ORF">NCTC12872_02044</name>
</gene>
<keyword evidence="1" id="KW-1133">Transmembrane helix</keyword>
<sequence>MKRLISISLLIFINIISIIWKFIRYLLYFIIILYLFPLILTIIAGDVDNTIDILLKFISLVLFSLLIEILINLIFPILKEKLMNFSC</sequence>
<organism evidence="2 3">
    <name type="scientific">Phocoenobacter uteri</name>
    <dbReference type="NCBI Taxonomy" id="146806"/>
    <lineage>
        <taxon>Bacteria</taxon>
        <taxon>Pseudomonadati</taxon>
        <taxon>Pseudomonadota</taxon>
        <taxon>Gammaproteobacteria</taxon>
        <taxon>Pasteurellales</taxon>
        <taxon>Pasteurellaceae</taxon>
        <taxon>Phocoenobacter</taxon>
    </lineage>
</organism>
<proteinExistence type="predicted"/>
<dbReference type="AlphaFoldDB" id="A0A379DEL1"/>
<evidence type="ECO:0000313" key="2">
    <source>
        <dbReference type="EMBL" id="SUB76416.1"/>
    </source>
</evidence>